<reference evidence="1 2" key="1">
    <citation type="journal article" date="2010" name="J. Bacteriol.">
        <title>The genome of the amoeba symbiont 'Candidatus Amoebophilus asiaticus' reveals common mechanisms for host cell interaction among amoeba-associated bacteria.</title>
        <authorList>
            <person name="Schmitz-Esser S."/>
            <person name="Tischler P."/>
            <person name="Arnold R."/>
            <person name="Montanaro J."/>
            <person name="Wagner M."/>
            <person name="Rattei T."/>
            <person name="Horn M."/>
        </authorList>
    </citation>
    <scope>NUCLEOTIDE SEQUENCE [LARGE SCALE GENOMIC DNA]</scope>
    <source>
        <strain evidence="1 2">5a2</strain>
    </source>
</reference>
<dbReference type="EMBL" id="CP001102">
    <property type="protein sequence ID" value="ACE06411.1"/>
    <property type="molecule type" value="Genomic_DNA"/>
</dbReference>
<dbReference type="HOGENOM" id="CLU_3195304_0_0_10"/>
<organism evidence="1 2">
    <name type="scientific">Amoebophilus asiaticus (strain 5a2)</name>
    <dbReference type="NCBI Taxonomy" id="452471"/>
    <lineage>
        <taxon>Bacteria</taxon>
        <taxon>Pseudomonadati</taxon>
        <taxon>Bacteroidota</taxon>
        <taxon>Cytophagia</taxon>
        <taxon>Cytophagales</taxon>
        <taxon>Amoebophilaceae</taxon>
        <taxon>Candidatus Amoebophilus</taxon>
    </lineage>
</organism>
<sequence>MQTSKYLTLTSILNRAVSVKALIKSNMLTWKCLSKNKGASYVTLA</sequence>
<dbReference type="RefSeq" id="WP_012473170.1">
    <property type="nucleotide sequence ID" value="NC_010830.1"/>
</dbReference>
<dbReference type="AlphaFoldDB" id="B3ET59"/>
<proteinExistence type="predicted"/>
<protein>
    <submittedName>
        <fullName evidence="1">Uncharacterized protein</fullName>
    </submittedName>
</protein>
<gene>
    <name evidence="1" type="ordered locus">Aasi_1066</name>
</gene>
<evidence type="ECO:0000313" key="1">
    <source>
        <dbReference type="EMBL" id="ACE06411.1"/>
    </source>
</evidence>
<keyword evidence="2" id="KW-1185">Reference proteome</keyword>
<dbReference type="KEGG" id="aas:Aasi_1066"/>
<accession>B3ET59</accession>
<name>B3ET59_AMOA5</name>
<dbReference type="Proteomes" id="UP000001227">
    <property type="component" value="Chromosome"/>
</dbReference>
<dbReference type="STRING" id="452471.Aasi_1066"/>
<evidence type="ECO:0000313" key="2">
    <source>
        <dbReference type="Proteomes" id="UP000001227"/>
    </source>
</evidence>